<comment type="caution">
    <text evidence="5">The sequence shown here is derived from an EMBL/GenBank/DDBJ whole genome shotgun (WGS) entry which is preliminary data.</text>
</comment>
<dbReference type="GO" id="GO:0005737">
    <property type="term" value="C:cytoplasm"/>
    <property type="evidence" value="ECO:0007669"/>
    <property type="project" value="TreeGrafter"/>
</dbReference>
<protein>
    <submittedName>
        <fullName evidence="5">ATP-dependent Clp protease ATP-binding subunit homolog CD4B, chloroplastic-like</fullName>
    </submittedName>
</protein>
<dbReference type="OrthoDB" id="47330at2759"/>
<keyword evidence="2" id="KW-0547">Nucleotide-binding</keyword>
<evidence type="ECO:0000256" key="1">
    <source>
        <dbReference type="ARBA" id="ARBA00022737"/>
    </source>
</evidence>
<evidence type="ECO:0000313" key="5">
    <source>
        <dbReference type="EMBL" id="CAA3007102.1"/>
    </source>
</evidence>
<dbReference type="GO" id="GO:0016887">
    <property type="term" value="F:ATP hydrolysis activity"/>
    <property type="evidence" value="ECO:0007669"/>
    <property type="project" value="TreeGrafter"/>
</dbReference>
<dbReference type="GO" id="GO:0005524">
    <property type="term" value="F:ATP binding"/>
    <property type="evidence" value="ECO:0007669"/>
    <property type="project" value="UniProtKB-KW"/>
</dbReference>
<name>A0A8S0TQL1_OLEEU</name>
<dbReference type="GO" id="GO:0006508">
    <property type="term" value="P:proteolysis"/>
    <property type="evidence" value="ECO:0007669"/>
    <property type="project" value="UniProtKB-KW"/>
</dbReference>
<evidence type="ECO:0000256" key="3">
    <source>
        <dbReference type="ARBA" id="ARBA00022840"/>
    </source>
</evidence>
<keyword evidence="5" id="KW-0645">Protease</keyword>
<dbReference type="Gramene" id="OE9A099301T1">
    <property type="protein sequence ID" value="OE9A099301C1"/>
    <property type="gene ID" value="OE9A099301"/>
</dbReference>
<evidence type="ECO:0000313" key="6">
    <source>
        <dbReference type="Proteomes" id="UP000594638"/>
    </source>
</evidence>
<keyword evidence="1" id="KW-0677">Repeat</keyword>
<dbReference type="InterPro" id="IPR019489">
    <property type="entry name" value="Clp_ATPase_C"/>
</dbReference>
<dbReference type="AlphaFoldDB" id="A0A8S0TQL1"/>
<dbReference type="InterPro" id="IPR027417">
    <property type="entry name" value="P-loop_NTPase"/>
</dbReference>
<dbReference type="Gene3D" id="3.40.50.300">
    <property type="entry name" value="P-loop containing nucleotide triphosphate hydrolases"/>
    <property type="match status" value="1"/>
</dbReference>
<dbReference type="Proteomes" id="UP000594638">
    <property type="component" value="Unassembled WGS sequence"/>
</dbReference>
<evidence type="ECO:0000256" key="2">
    <source>
        <dbReference type="ARBA" id="ARBA00022741"/>
    </source>
</evidence>
<feature type="domain" description="Clp ATPase C-terminal" evidence="4">
    <location>
        <begin position="65"/>
        <end position="118"/>
    </location>
</feature>
<keyword evidence="3 5" id="KW-0067">ATP-binding</keyword>
<dbReference type="GO" id="GO:0034605">
    <property type="term" value="P:cellular response to heat"/>
    <property type="evidence" value="ECO:0007669"/>
    <property type="project" value="TreeGrafter"/>
</dbReference>
<dbReference type="InterPro" id="IPR050130">
    <property type="entry name" value="ClpA_ClpB"/>
</dbReference>
<accession>A0A8S0TQL1</accession>
<dbReference type="PANTHER" id="PTHR11638:SF155">
    <property type="entry name" value="CHAPERONE PROTEIN CLPC1, CHLOROPLASTIC-LIKE"/>
    <property type="match status" value="1"/>
</dbReference>
<organism evidence="5 6">
    <name type="scientific">Olea europaea subsp. europaea</name>
    <dbReference type="NCBI Taxonomy" id="158383"/>
    <lineage>
        <taxon>Eukaryota</taxon>
        <taxon>Viridiplantae</taxon>
        <taxon>Streptophyta</taxon>
        <taxon>Embryophyta</taxon>
        <taxon>Tracheophyta</taxon>
        <taxon>Spermatophyta</taxon>
        <taxon>Magnoliopsida</taxon>
        <taxon>eudicotyledons</taxon>
        <taxon>Gunneridae</taxon>
        <taxon>Pentapetalae</taxon>
        <taxon>asterids</taxon>
        <taxon>lamiids</taxon>
        <taxon>Lamiales</taxon>
        <taxon>Oleaceae</taxon>
        <taxon>Oleeae</taxon>
        <taxon>Olea</taxon>
    </lineage>
</organism>
<keyword evidence="5" id="KW-0378">Hydrolase</keyword>
<sequence length="136" mass="16160">MTSNVGSSVIVKGGRRIGFDLDFDEKASSYDRIKSLVTEELKRYFRSKFFNRLESLDDVIVFRQLTKLGVKEIADIMLKEVLERLKDIELQTTERFRDRMVEEEYYPIYGERQLRRTIMVAWLRKCLHLGLKMATQ</sequence>
<dbReference type="Gene3D" id="1.10.8.60">
    <property type="match status" value="1"/>
</dbReference>
<dbReference type="GO" id="GO:0008233">
    <property type="term" value="F:peptidase activity"/>
    <property type="evidence" value="ECO:0007669"/>
    <property type="project" value="UniProtKB-KW"/>
</dbReference>
<dbReference type="PANTHER" id="PTHR11638">
    <property type="entry name" value="ATP-DEPENDENT CLP PROTEASE"/>
    <property type="match status" value="1"/>
</dbReference>
<dbReference type="EMBL" id="CACTIH010007268">
    <property type="protein sequence ID" value="CAA3007102.1"/>
    <property type="molecule type" value="Genomic_DNA"/>
</dbReference>
<reference evidence="5 6" key="1">
    <citation type="submission" date="2019-12" db="EMBL/GenBank/DDBJ databases">
        <authorList>
            <person name="Alioto T."/>
            <person name="Alioto T."/>
            <person name="Gomez Garrido J."/>
        </authorList>
    </citation>
    <scope>NUCLEOTIDE SEQUENCE [LARGE SCALE GENOMIC DNA]</scope>
</reference>
<proteinExistence type="predicted"/>
<gene>
    <name evidence="5" type="ORF">OLEA9_A099301</name>
</gene>
<dbReference type="Pfam" id="PF10431">
    <property type="entry name" value="ClpB_D2-small"/>
    <property type="match status" value="1"/>
</dbReference>
<keyword evidence="6" id="KW-1185">Reference proteome</keyword>
<evidence type="ECO:0000259" key="4">
    <source>
        <dbReference type="Pfam" id="PF10431"/>
    </source>
</evidence>